<dbReference type="EMBL" id="JAPEVA010000107">
    <property type="protein sequence ID" value="KAJ4399426.1"/>
    <property type="molecule type" value="Genomic_DNA"/>
</dbReference>
<dbReference type="AlphaFoldDB" id="A0A9W8Z933"/>
<evidence type="ECO:0000313" key="3">
    <source>
        <dbReference type="Proteomes" id="UP001140510"/>
    </source>
</evidence>
<dbReference type="Proteomes" id="UP001140510">
    <property type="component" value="Unassembled WGS sequence"/>
</dbReference>
<feature type="domain" description="DUF7918" evidence="1">
    <location>
        <begin position="9"/>
        <end position="177"/>
    </location>
</feature>
<protein>
    <recommendedName>
        <fullName evidence="1">DUF7918 domain-containing protein</fullName>
    </recommendedName>
</protein>
<accession>A0A9W8Z933</accession>
<gene>
    <name evidence="2" type="ORF">N0V91_009435</name>
</gene>
<reference evidence="2" key="1">
    <citation type="submission" date="2022-10" db="EMBL/GenBank/DDBJ databases">
        <title>Tapping the CABI collections for fungal endophytes: first genome assemblies for Collariella, Neodidymelliopsis, Ascochyta clinopodiicola, Didymella pomorum, Didymosphaeria variabile, Neocosmospora piperis and Neocucurbitaria cava.</title>
        <authorList>
            <person name="Hill R."/>
        </authorList>
    </citation>
    <scope>NUCLEOTIDE SEQUENCE</scope>
    <source>
        <strain evidence="2">IMI 355091</strain>
    </source>
</reference>
<evidence type="ECO:0000313" key="2">
    <source>
        <dbReference type="EMBL" id="KAJ4399426.1"/>
    </source>
</evidence>
<dbReference type="PANTHER" id="PTHR36223">
    <property type="entry name" value="BETA-LACTAMASE-TYPE TRANSPEPTIDASE FOLD DOMAIN CONTAINING PROTEIN"/>
    <property type="match status" value="1"/>
</dbReference>
<sequence>MAIVLAIPGLEVTVEVENVPLPEHQYEDEDAASDIEDDLDNSTTTKYLEAPSGAEFSVRALFSEHFDATMPVHADIYIDNTYIQAPLREDGHIGGSCWYKYAMAMSKEQGQTVTQKFRFSELVIDDEDHSTEGLRQRLRGIGTIKVYLYLAIRESKTEAPSAPRLNLSQLGPMNEKVSQKCAPAKQPATPLDLNDMTTEQLIAELTHRREREKKTVRIKREHAEAFGQDDDKDEIEWTGTRLLRTRVFGGVIE</sequence>
<dbReference type="Pfam" id="PF25534">
    <property type="entry name" value="DUF7918"/>
    <property type="match status" value="1"/>
</dbReference>
<dbReference type="PANTHER" id="PTHR36223:SF1">
    <property type="entry name" value="TRANSCRIPTION ELONGATION FACTOR EAF N-TERMINAL DOMAIN-CONTAINING PROTEIN"/>
    <property type="match status" value="1"/>
</dbReference>
<dbReference type="InterPro" id="IPR057678">
    <property type="entry name" value="DUF7918"/>
</dbReference>
<organism evidence="2 3">
    <name type="scientific">Didymella pomorum</name>
    <dbReference type="NCBI Taxonomy" id="749634"/>
    <lineage>
        <taxon>Eukaryota</taxon>
        <taxon>Fungi</taxon>
        <taxon>Dikarya</taxon>
        <taxon>Ascomycota</taxon>
        <taxon>Pezizomycotina</taxon>
        <taxon>Dothideomycetes</taxon>
        <taxon>Pleosporomycetidae</taxon>
        <taxon>Pleosporales</taxon>
        <taxon>Pleosporineae</taxon>
        <taxon>Didymellaceae</taxon>
        <taxon>Didymella</taxon>
    </lineage>
</organism>
<dbReference type="OrthoDB" id="3364132at2759"/>
<keyword evidence="3" id="KW-1185">Reference proteome</keyword>
<comment type="caution">
    <text evidence="2">The sequence shown here is derived from an EMBL/GenBank/DDBJ whole genome shotgun (WGS) entry which is preliminary data.</text>
</comment>
<name>A0A9W8Z933_9PLEO</name>
<evidence type="ECO:0000259" key="1">
    <source>
        <dbReference type="Pfam" id="PF25534"/>
    </source>
</evidence>
<proteinExistence type="predicted"/>